<gene>
    <name evidence="7" type="ORF">INR99_09220</name>
</gene>
<comment type="caution">
    <text evidence="7">The sequence shown here is derived from an EMBL/GenBank/DDBJ whole genome shotgun (WGS) entry which is preliminary data.</text>
</comment>
<dbReference type="Gene3D" id="1.10.1740.10">
    <property type="match status" value="1"/>
</dbReference>
<dbReference type="InterPro" id="IPR036388">
    <property type="entry name" value="WH-like_DNA-bd_sf"/>
</dbReference>
<evidence type="ECO:0000259" key="6">
    <source>
        <dbReference type="Pfam" id="PF08281"/>
    </source>
</evidence>
<proteinExistence type="inferred from homology"/>
<dbReference type="Proteomes" id="UP000604481">
    <property type="component" value="Unassembled WGS sequence"/>
</dbReference>
<protein>
    <submittedName>
        <fullName evidence="7">Sigma-70 family RNA polymerase sigma factor</fullName>
    </submittedName>
</protein>
<dbReference type="NCBIfam" id="TIGR02937">
    <property type="entry name" value="sigma70-ECF"/>
    <property type="match status" value="1"/>
</dbReference>
<dbReference type="GO" id="GO:0006352">
    <property type="term" value="P:DNA-templated transcription initiation"/>
    <property type="evidence" value="ECO:0007669"/>
    <property type="project" value="InterPro"/>
</dbReference>
<dbReference type="SUPFAM" id="SSF88946">
    <property type="entry name" value="Sigma2 domain of RNA polymerase sigma factors"/>
    <property type="match status" value="1"/>
</dbReference>
<dbReference type="InterPro" id="IPR013325">
    <property type="entry name" value="RNA_pol_sigma_r2"/>
</dbReference>
<feature type="domain" description="RNA polymerase sigma-70 region 2" evidence="5">
    <location>
        <begin position="15"/>
        <end position="77"/>
    </location>
</feature>
<keyword evidence="2" id="KW-0805">Transcription regulation</keyword>
<organism evidence="7 8">
    <name type="scientific">Chitinilyticum piscinae</name>
    <dbReference type="NCBI Taxonomy" id="2866724"/>
    <lineage>
        <taxon>Bacteria</taxon>
        <taxon>Pseudomonadati</taxon>
        <taxon>Pseudomonadota</taxon>
        <taxon>Betaproteobacteria</taxon>
        <taxon>Neisseriales</taxon>
        <taxon>Chitinibacteraceae</taxon>
        <taxon>Chitinilyticum</taxon>
    </lineage>
</organism>
<name>A0A8J7K248_9NEIS</name>
<dbReference type="Gene3D" id="1.10.10.10">
    <property type="entry name" value="Winged helix-like DNA-binding domain superfamily/Winged helix DNA-binding domain"/>
    <property type="match status" value="1"/>
</dbReference>
<evidence type="ECO:0000256" key="4">
    <source>
        <dbReference type="ARBA" id="ARBA00023163"/>
    </source>
</evidence>
<dbReference type="GO" id="GO:0016987">
    <property type="term" value="F:sigma factor activity"/>
    <property type="evidence" value="ECO:0007669"/>
    <property type="project" value="UniProtKB-KW"/>
</dbReference>
<dbReference type="InterPro" id="IPR014284">
    <property type="entry name" value="RNA_pol_sigma-70_dom"/>
</dbReference>
<dbReference type="AlphaFoldDB" id="A0A8J7K248"/>
<dbReference type="Pfam" id="PF08281">
    <property type="entry name" value="Sigma70_r4_2"/>
    <property type="match status" value="1"/>
</dbReference>
<dbReference type="InterPro" id="IPR013324">
    <property type="entry name" value="RNA_pol_sigma_r3/r4-like"/>
</dbReference>
<dbReference type="Pfam" id="PF04542">
    <property type="entry name" value="Sigma70_r2"/>
    <property type="match status" value="1"/>
</dbReference>
<accession>A0A8J7K248</accession>
<evidence type="ECO:0000256" key="3">
    <source>
        <dbReference type="ARBA" id="ARBA00023082"/>
    </source>
</evidence>
<evidence type="ECO:0000313" key="8">
    <source>
        <dbReference type="Proteomes" id="UP000604481"/>
    </source>
</evidence>
<dbReference type="GO" id="GO:0003677">
    <property type="term" value="F:DNA binding"/>
    <property type="evidence" value="ECO:0007669"/>
    <property type="project" value="InterPro"/>
</dbReference>
<dbReference type="InterPro" id="IPR007627">
    <property type="entry name" value="RNA_pol_sigma70_r2"/>
</dbReference>
<keyword evidence="8" id="KW-1185">Reference proteome</keyword>
<evidence type="ECO:0000256" key="1">
    <source>
        <dbReference type="ARBA" id="ARBA00010641"/>
    </source>
</evidence>
<dbReference type="InterPro" id="IPR039425">
    <property type="entry name" value="RNA_pol_sigma-70-like"/>
</dbReference>
<evidence type="ECO:0000259" key="5">
    <source>
        <dbReference type="Pfam" id="PF04542"/>
    </source>
</evidence>
<keyword evidence="4" id="KW-0804">Transcription</keyword>
<dbReference type="PANTHER" id="PTHR43133:SF62">
    <property type="entry name" value="RNA POLYMERASE SIGMA FACTOR SIGZ"/>
    <property type="match status" value="1"/>
</dbReference>
<dbReference type="RefSeq" id="WP_194116054.1">
    <property type="nucleotide sequence ID" value="NZ_JADFUA010000004.1"/>
</dbReference>
<dbReference type="InterPro" id="IPR013249">
    <property type="entry name" value="RNA_pol_sigma70_r4_t2"/>
</dbReference>
<comment type="similarity">
    <text evidence="1">Belongs to the sigma-70 factor family. ECF subfamily.</text>
</comment>
<dbReference type="PANTHER" id="PTHR43133">
    <property type="entry name" value="RNA POLYMERASE ECF-TYPE SIGMA FACTO"/>
    <property type="match status" value="1"/>
</dbReference>
<reference evidence="7 8" key="1">
    <citation type="submission" date="2020-10" db="EMBL/GenBank/DDBJ databases">
        <title>The genome sequence of Chitinilyticum litopenaei 4Y14.</title>
        <authorList>
            <person name="Liu Y."/>
        </authorList>
    </citation>
    <scope>NUCLEOTIDE SEQUENCE [LARGE SCALE GENOMIC DNA]</scope>
    <source>
        <strain evidence="7 8">4Y14</strain>
    </source>
</reference>
<sequence length="188" mass="20665">MQCPDSDLDLASIRLRQSLRSYLRKRLPDEASAEDLLQDLLVKALEAQQSGQKIGNLLGWLYAAARTTVSDYYRARGTPMQELDDEMAHPDVDDISLHAELSQCLLAFVGQLPPLYRDTLLATDIRGATMRSLAEQEQVSVSAIKSRASRARILLKAKLLACCRVEMSAGLVSDYIPLTPGCGSGPCR</sequence>
<keyword evidence="3" id="KW-0731">Sigma factor</keyword>
<evidence type="ECO:0000256" key="2">
    <source>
        <dbReference type="ARBA" id="ARBA00023015"/>
    </source>
</evidence>
<dbReference type="SUPFAM" id="SSF88659">
    <property type="entry name" value="Sigma3 and sigma4 domains of RNA polymerase sigma factors"/>
    <property type="match status" value="1"/>
</dbReference>
<dbReference type="EMBL" id="JADFUA010000004">
    <property type="protein sequence ID" value="MBE9609532.1"/>
    <property type="molecule type" value="Genomic_DNA"/>
</dbReference>
<feature type="domain" description="RNA polymerase sigma factor 70 region 4 type 2" evidence="6">
    <location>
        <begin position="103"/>
        <end position="153"/>
    </location>
</feature>
<evidence type="ECO:0000313" key="7">
    <source>
        <dbReference type="EMBL" id="MBE9609532.1"/>
    </source>
</evidence>